<gene>
    <name evidence="10" type="ORF">IV203_031949</name>
</gene>
<evidence type="ECO:0000256" key="6">
    <source>
        <dbReference type="SAM" id="MobiDB-lite"/>
    </source>
</evidence>
<keyword evidence="7" id="KW-1133">Transmembrane helix</keyword>
<feature type="region of interest" description="Disordered" evidence="6">
    <location>
        <begin position="35"/>
        <end position="105"/>
    </location>
</feature>
<protein>
    <submittedName>
        <fullName evidence="10">Kynurenine 3-monooxygenase</fullName>
    </submittedName>
</protein>
<comment type="caution">
    <text evidence="10">The sequence shown here is derived from an EMBL/GenBank/DDBJ whole genome shotgun (WGS) entry which is preliminary data.</text>
</comment>
<dbReference type="AlphaFoldDB" id="A0A9K3Q336"/>
<feature type="transmembrane region" description="Helical" evidence="7">
    <location>
        <begin position="668"/>
        <end position="687"/>
    </location>
</feature>
<feature type="region of interest" description="Disordered" evidence="6">
    <location>
        <begin position="292"/>
        <end position="322"/>
    </location>
</feature>
<dbReference type="Pfam" id="PF01494">
    <property type="entry name" value="FAD_binding_3"/>
    <property type="match status" value="1"/>
</dbReference>
<dbReference type="InterPro" id="IPR002938">
    <property type="entry name" value="FAD-bd"/>
</dbReference>
<feature type="compositionally biased region" description="Basic and acidic residues" evidence="6">
    <location>
        <begin position="264"/>
        <end position="273"/>
    </location>
</feature>
<evidence type="ECO:0000256" key="1">
    <source>
        <dbReference type="ARBA" id="ARBA00001974"/>
    </source>
</evidence>
<feature type="compositionally biased region" description="Low complexity" evidence="6">
    <location>
        <begin position="56"/>
        <end position="102"/>
    </location>
</feature>
<evidence type="ECO:0000256" key="5">
    <source>
        <dbReference type="ARBA" id="ARBA00023002"/>
    </source>
</evidence>
<dbReference type="GO" id="GO:0070189">
    <property type="term" value="P:kynurenine metabolic process"/>
    <property type="evidence" value="ECO:0007669"/>
    <property type="project" value="TreeGrafter"/>
</dbReference>
<evidence type="ECO:0000256" key="7">
    <source>
        <dbReference type="SAM" id="Phobius"/>
    </source>
</evidence>
<keyword evidence="8" id="KW-0732">Signal</keyword>
<feature type="region of interest" description="Disordered" evidence="6">
    <location>
        <begin position="263"/>
        <end position="282"/>
    </location>
</feature>
<dbReference type="PANTHER" id="PTHR46028:SF2">
    <property type="entry name" value="KYNURENINE 3-MONOOXYGENASE"/>
    <property type="match status" value="1"/>
</dbReference>
<reference evidence="10" key="1">
    <citation type="journal article" date="2021" name="Sci. Rep.">
        <title>Diploid genomic architecture of Nitzschia inconspicua, an elite biomass production diatom.</title>
        <authorList>
            <person name="Oliver A."/>
            <person name="Podell S."/>
            <person name="Pinowska A."/>
            <person name="Traller J.C."/>
            <person name="Smith S.R."/>
            <person name="McClure R."/>
            <person name="Beliaev A."/>
            <person name="Bohutskyi P."/>
            <person name="Hill E.A."/>
            <person name="Rabines A."/>
            <person name="Zheng H."/>
            <person name="Allen L.Z."/>
            <person name="Kuo A."/>
            <person name="Grigoriev I.V."/>
            <person name="Allen A.E."/>
            <person name="Hazlebeck D."/>
            <person name="Allen E.E."/>
        </authorList>
    </citation>
    <scope>NUCLEOTIDE SEQUENCE</scope>
    <source>
        <strain evidence="10">Hildebrandi</strain>
    </source>
</reference>
<evidence type="ECO:0000256" key="2">
    <source>
        <dbReference type="ARBA" id="ARBA00022630"/>
    </source>
</evidence>
<keyword evidence="7" id="KW-0812">Transmembrane</keyword>
<evidence type="ECO:0000259" key="9">
    <source>
        <dbReference type="Pfam" id="PF01494"/>
    </source>
</evidence>
<dbReference type="PANTHER" id="PTHR46028">
    <property type="entry name" value="KYNURENINE 3-MONOOXYGENASE"/>
    <property type="match status" value="1"/>
</dbReference>
<evidence type="ECO:0000313" key="11">
    <source>
        <dbReference type="Proteomes" id="UP000693970"/>
    </source>
</evidence>
<reference evidence="10" key="2">
    <citation type="submission" date="2021-04" db="EMBL/GenBank/DDBJ databases">
        <authorList>
            <person name="Podell S."/>
        </authorList>
    </citation>
    <scope>NUCLEOTIDE SEQUENCE</scope>
    <source>
        <strain evidence="10">Hildebrandi</strain>
    </source>
</reference>
<keyword evidence="2" id="KW-0285">Flavoprotein</keyword>
<dbReference type="GO" id="GO:0071949">
    <property type="term" value="F:FAD binding"/>
    <property type="evidence" value="ECO:0007669"/>
    <property type="project" value="InterPro"/>
</dbReference>
<feature type="domain" description="FAD-binding" evidence="9">
    <location>
        <begin position="498"/>
        <end position="547"/>
    </location>
</feature>
<keyword evidence="11" id="KW-1185">Reference proteome</keyword>
<dbReference type="GO" id="GO:0004502">
    <property type="term" value="F:kynurenine 3-monooxygenase activity"/>
    <property type="evidence" value="ECO:0007669"/>
    <property type="project" value="TreeGrafter"/>
</dbReference>
<comment type="cofactor">
    <cofactor evidence="1">
        <name>FAD</name>
        <dbReference type="ChEBI" id="CHEBI:57692"/>
    </cofactor>
</comment>
<evidence type="ECO:0000256" key="8">
    <source>
        <dbReference type="SAM" id="SignalP"/>
    </source>
</evidence>
<evidence type="ECO:0000313" key="10">
    <source>
        <dbReference type="EMBL" id="KAG7369206.1"/>
    </source>
</evidence>
<feature type="compositionally biased region" description="Low complexity" evidence="6">
    <location>
        <begin position="303"/>
        <end position="322"/>
    </location>
</feature>
<dbReference type="EMBL" id="JAGRRH010000006">
    <property type="protein sequence ID" value="KAG7369206.1"/>
    <property type="molecule type" value="Genomic_DNA"/>
</dbReference>
<keyword evidence="7" id="KW-0472">Membrane</keyword>
<keyword evidence="3" id="KW-0274">FAD</keyword>
<organism evidence="10 11">
    <name type="scientific">Nitzschia inconspicua</name>
    <dbReference type="NCBI Taxonomy" id="303405"/>
    <lineage>
        <taxon>Eukaryota</taxon>
        <taxon>Sar</taxon>
        <taxon>Stramenopiles</taxon>
        <taxon>Ochrophyta</taxon>
        <taxon>Bacillariophyta</taxon>
        <taxon>Bacillariophyceae</taxon>
        <taxon>Bacillariophycidae</taxon>
        <taxon>Bacillariales</taxon>
        <taxon>Bacillariaceae</taxon>
        <taxon>Nitzschia</taxon>
    </lineage>
</organism>
<sequence>MTRRFFSSVAALAMVVAILYPSPILAFSSTKSPIQQRSQQQQSHTHTFKRKSIPLSRPTTTRVVVRSTTTSNDNSIGISSDTASSSTTITTTTTTTTPSSQSFQFPSRPASHYDAVIAGGGPAGLLTAIMLTQKYGPSYKVAVCERRPTIPPSPFQSDVWNDVARFYLLGIGHRGQSALDRFGILPDFIKASVEVHGRRDWQPGQTNVEDGRTTISNKDPPSRVLARDKLVGLLHEQLVEQHIVKRNATIDLLYGYQVEPLEFGNDRSHKNDDTTTTAATPPVKVRITKCEEVVTTTTPTNDQSTIPSSSPSSLSSSSSYEASQDSQQVCNVDDYVEATTHFLVGADGASRTVARAMEAADAKRFRQLNFVQKVFARQRPFRITRFDDDNPRVYKSVPITLPSDWPRDLNYSARSRDSRITLEALPSDDKGNLCALLLMRPDDELAQPNVDPNKLRRFFDDEFPQFGMLVNDEEMTRVAQKPASRLPVFRYAGPRLCMGSRTLVLGDAAHTVKPYYGLGANTALEDVQVLSDILDECRRSENLDTAENCCPPESVIPAAVQTFSDRRSGDAQALVTISRNMDRPGKLFLVNFLIPIILDGIFHKLAPKIFGPNIFGMFQMKGIGFKQIQRKKRLDRTLQLVILGTLASGFCVAVKECISVVARFTGKSPSLVSLGIVVAAALFGVGIKKMTTTQKASVS</sequence>
<proteinExistence type="predicted"/>
<dbReference type="OrthoDB" id="10053569at2759"/>
<keyword evidence="5" id="KW-0560">Oxidoreductase</keyword>
<accession>A0A9K3Q336</accession>
<feature type="transmembrane region" description="Helical" evidence="7">
    <location>
        <begin position="640"/>
        <end position="662"/>
    </location>
</feature>
<evidence type="ECO:0000256" key="3">
    <source>
        <dbReference type="ARBA" id="ARBA00022827"/>
    </source>
</evidence>
<keyword evidence="4" id="KW-0521">NADP</keyword>
<evidence type="ECO:0000256" key="4">
    <source>
        <dbReference type="ARBA" id="ARBA00022857"/>
    </source>
</evidence>
<feature type="signal peptide" evidence="8">
    <location>
        <begin position="1"/>
        <end position="26"/>
    </location>
</feature>
<feature type="chain" id="PRO_5039890703" evidence="8">
    <location>
        <begin position="27"/>
        <end position="699"/>
    </location>
</feature>
<dbReference type="Proteomes" id="UP000693970">
    <property type="component" value="Unassembled WGS sequence"/>
</dbReference>
<name>A0A9K3Q336_9STRA</name>